<dbReference type="NCBIfam" id="TIGR02937">
    <property type="entry name" value="sigma70-ECF"/>
    <property type="match status" value="1"/>
</dbReference>
<evidence type="ECO:0000256" key="2">
    <source>
        <dbReference type="ARBA" id="ARBA00023015"/>
    </source>
</evidence>
<evidence type="ECO:0008006" key="11">
    <source>
        <dbReference type="Google" id="ProtNLM"/>
    </source>
</evidence>
<keyword evidence="6" id="KW-0812">Transmembrane</keyword>
<dbReference type="InterPro" id="IPR013325">
    <property type="entry name" value="RNA_pol_sigma_r2"/>
</dbReference>
<evidence type="ECO:0000256" key="5">
    <source>
        <dbReference type="ARBA" id="ARBA00023163"/>
    </source>
</evidence>
<comment type="similarity">
    <text evidence="1">Belongs to the sigma-70 factor family. ECF subfamily.</text>
</comment>
<keyword evidence="6" id="KW-0472">Membrane</keyword>
<keyword evidence="5" id="KW-0804">Transcription</keyword>
<sequence>MARPPRTLTDEEFAEFVHASWPGLYRTAYLMLGDHQLAEDLVQTSLAKTYASWRQVKEPAAAPAYARVVLANTAASWFRRRGWRNEHPTEHLPDSGTDHDLTTRTAVVDALATLAPRQRAVVVLRYYDDLSVREVAQALGISEGTVKSQTSDALARLRDVLSDEAASVSVPTVDPVAVVGNGRRIQRDRRVRVAAAVSAVVAVVVVIVAAVAAPGGDRADEIPPTHTGESKDWAVASGSTVQLGSGSVIDLDDGPVGYLFSTSAGLLVNYGKDGAPWSGSSRWTVIAPDGSTSDFTLDVGDQLTDTDPSQPYVVYVEATGSPTAWDVVVRDLRTNEVTDTIRVDGSFSWADDGGVPDAFVDRDHVYLSLDETAVDVDLTTRQVSPIDTLPAKTPLTVDGGLTILFSGDLDAHAEVVDIDTGEALMDYDQGDRYLQLSPDGQHVAALPRRSCSDVDACTFDLPTAFVYDLTTDKRVEIDVEGSSTGWTLDGDLVRVTKDDVSVCDADGGGCSSTPLQVGADNPVVADTVNW</sequence>
<dbReference type="InterPro" id="IPR014325">
    <property type="entry name" value="RNA_pol_sigma-E_actinobac"/>
</dbReference>
<dbReference type="InterPro" id="IPR013324">
    <property type="entry name" value="RNA_pol_sigma_r3/r4-like"/>
</dbReference>
<dbReference type="InterPro" id="IPR007627">
    <property type="entry name" value="RNA_pol_sigma70_r2"/>
</dbReference>
<dbReference type="InterPro" id="IPR007630">
    <property type="entry name" value="RNA_pol_sigma70_r4"/>
</dbReference>
<dbReference type="EMBL" id="BAABKM010000001">
    <property type="protein sequence ID" value="GAA4691695.1"/>
    <property type="molecule type" value="Genomic_DNA"/>
</dbReference>
<dbReference type="InterPro" id="IPR039425">
    <property type="entry name" value="RNA_pol_sigma-70-like"/>
</dbReference>
<reference evidence="10" key="1">
    <citation type="journal article" date="2019" name="Int. J. Syst. Evol. Microbiol.">
        <title>The Global Catalogue of Microorganisms (GCM) 10K type strain sequencing project: providing services to taxonomists for standard genome sequencing and annotation.</title>
        <authorList>
            <consortium name="The Broad Institute Genomics Platform"/>
            <consortium name="The Broad Institute Genome Sequencing Center for Infectious Disease"/>
            <person name="Wu L."/>
            <person name="Ma J."/>
        </authorList>
    </citation>
    <scope>NUCLEOTIDE SEQUENCE [LARGE SCALE GENOMIC DNA]</scope>
    <source>
        <strain evidence="10">JCM 18531</strain>
    </source>
</reference>
<dbReference type="Gene3D" id="1.10.10.10">
    <property type="entry name" value="Winged helix-like DNA-binding domain superfamily/Winged helix DNA-binding domain"/>
    <property type="match status" value="1"/>
</dbReference>
<dbReference type="PANTHER" id="PTHR43133">
    <property type="entry name" value="RNA POLYMERASE ECF-TYPE SIGMA FACTO"/>
    <property type="match status" value="1"/>
</dbReference>
<dbReference type="Pfam" id="PF04545">
    <property type="entry name" value="Sigma70_r4"/>
    <property type="match status" value="1"/>
</dbReference>
<keyword evidence="3" id="KW-0731">Sigma factor</keyword>
<dbReference type="Pfam" id="PF04542">
    <property type="entry name" value="Sigma70_r2"/>
    <property type="match status" value="1"/>
</dbReference>
<evidence type="ECO:0000256" key="6">
    <source>
        <dbReference type="SAM" id="Phobius"/>
    </source>
</evidence>
<dbReference type="PANTHER" id="PTHR43133:SF50">
    <property type="entry name" value="ECF RNA POLYMERASE SIGMA FACTOR SIGM"/>
    <property type="match status" value="1"/>
</dbReference>
<accession>A0ABP8WNQ9</accession>
<evidence type="ECO:0000259" key="7">
    <source>
        <dbReference type="Pfam" id="PF04542"/>
    </source>
</evidence>
<evidence type="ECO:0000256" key="3">
    <source>
        <dbReference type="ARBA" id="ARBA00023082"/>
    </source>
</evidence>
<feature type="domain" description="RNA polymerase sigma-70 region 4" evidence="8">
    <location>
        <begin position="110"/>
        <end position="158"/>
    </location>
</feature>
<organism evidence="9 10">
    <name type="scientific">Nocardioides conyzicola</name>
    <dbReference type="NCBI Taxonomy" id="1651781"/>
    <lineage>
        <taxon>Bacteria</taxon>
        <taxon>Bacillati</taxon>
        <taxon>Actinomycetota</taxon>
        <taxon>Actinomycetes</taxon>
        <taxon>Propionibacteriales</taxon>
        <taxon>Nocardioidaceae</taxon>
        <taxon>Nocardioides</taxon>
    </lineage>
</organism>
<keyword evidence="2" id="KW-0805">Transcription regulation</keyword>
<name>A0ABP8WNQ9_9ACTN</name>
<proteinExistence type="inferred from homology"/>
<protein>
    <recommendedName>
        <fullName evidence="11">SigE family RNA polymerase sigma factor</fullName>
    </recommendedName>
</protein>
<keyword evidence="6" id="KW-1133">Transmembrane helix</keyword>
<dbReference type="SUPFAM" id="SSF82171">
    <property type="entry name" value="DPP6 N-terminal domain-like"/>
    <property type="match status" value="1"/>
</dbReference>
<gene>
    <name evidence="9" type="ORF">GCM10023349_03070</name>
</gene>
<dbReference type="CDD" id="cd06171">
    <property type="entry name" value="Sigma70_r4"/>
    <property type="match status" value="1"/>
</dbReference>
<keyword evidence="4" id="KW-0238">DNA-binding</keyword>
<evidence type="ECO:0000313" key="9">
    <source>
        <dbReference type="EMBL" id="GAA4691695.1"/>
    </source>
</evidence>
<dbReference type="Gene3D" id="1.10.1740.10">
    <property type="match status" value="1"/>
</dbReference>
<dbReference type="SUPFAM" id="SSF88946">
    <property type="entry name" value="Sigma2 domain of RNA polymerase sigma factors"/>
    <property type="match status" value="1"/>
</dbReference>
<dbReference type="NCBIfam" id="TIGR02983">
    <property type="entry name" value="SigE-fam_strep"/>
    <property type="match status" value="1"/>
</dbReference>
<evidence type="ECO:0000313" key="10">
    <source>
        <dbReference type="Proteomes" id="UP001499974"/>
    </source>
</evidence>
<evidence type="ECO:0000256" key="1">
    <source>
        <dbReference type="ARBA" id="ARBA00010641"/>
    </source>
</evidence>
<dbReference type="Proteomes" id="UP001499974">
    <property type="component" value="Unassembled WGS sequence"/>
</dbReference>
<evidence type="ECO:0000259" key="8">
    <source>
        <dbReference type="Pfam" id="PF04545"/>
    </source>
</evidence>
<feature type="domain" description="RNA polymerase sigma-70 region 2" evidence="7">
    <location>
        <begin position="22"/>
        <end position="84"/>
    </location>
</feature>
<dbReference type="SUPFAM" id="SSF88659">
    <property type="entry name" value="Sigma3 and sigma4 domains of RNA polymerase sigma factors"/>
    <property type="match status" value="1"/>
</dbReference>
<keyword evidence="10" id="KW-1185">Reference proteome</keyword>
<dbReference type="RefSeq" id="WP_345518523.1">
    <property type="nucleotide sequence ID" value="NZ_BAABKM010000001.1"/>
</dbReference>
<dbReference type="InterPro" id="IPR014284">
    <property type="entry name" value="RNA_pol_sigma-70_dom"/>
</dbReference>
<dbReference type="InterPro" id="IPR036388">
    <property type="entry name" value="WH-like_DNA-bd_sf"/>
</dbReference>
<feature type="transmembrane region" description="Helical" evidence="6">
    <location>
        <begin position="193"/>
        <end position="213"/>
    </location>
</feature>
<comment type="caution">
    <text evidence="9">The sequence shown here is derived from an EMBL/GenBank/DDBJ whole genome shotgun (WGS) entry which is preliminary data.</text>
</comment>
<evidence type="ECO:0000256" key="4">
    <source>
        <dbReference type="ARBA" id="ARBA00023125"/>
    </source>
</evidence>